<feature type="chain" id="PRO_5040989419" evidence="1">
    <location>
        <begin position="31"/>
        <end position="1356"/>
    </location>
</feature>
<dbReference type="PANTHER" id="PTHR43118">
    <property type="entry name" value="RHAMNOGALACTURONAN LYASE (EUROFUNG)"/>
    <property type="match status" value="1"/>
</dbReference>
<dbReference type="InterPro" id="IPR034641">
    <property type="entry name" value="RGL11"/>
</dbReference>
<keyword evidence="6" id="KW-1185">Reference proteome</keyword>
<proteinExistence type="predicted"/>
<dbReference type="Pfam" id="PF21348">
    <property type="entry name" value="RGL11_C"/>
    <property type="match status" value="1"/>
</dbReference>
<organism evidence="5 6">
    <name type="scientific">Aquibacillus salsiterrae</name>
    <dbReference type="NCBI Taxonomy" id="2950439"/>
    <lineage>
        <taxon>Bacteria</taxon>
        <taxon>Bacillati</taxon>
        <taxon>Bacillota</taxon>
        <taxon>Bacilli</taxon>
        <taxon>Bacillales</taxon>
        <taxon>Bacillaceae</taxon>
        <taxon>Aquibacillus</taxon>
    </lineage>
</organism>
<keyword evidence="5" id="KW-0456">Lyase</keyword>
<feature type="domain" description="Rhamnogalacturonan I lyase beta-sheet" evidence="2">
    <location>
        <begin position="662"/>
        <end position="741"/>
    </location>
</feature>
<dbReference type="InterPro" id="IPR013783">
    <property type="entry name" value="Ig-like_fold"/>
</dbReference>
<evidence type="ECO:0000259" key="4">
    <source>
        <dbReference type="Pfam" id="PF22888"/>
    </source>
</evidence>
<dbReference type="InterPro" id="IPR028994">
    <property type="entry name" value="Integrin_alpha_N"/>
</dbReference>
<dbReference type="CDD" id="cd10318">
    <property type="entry name" value="RGL11"/>
    <property type="match status" value="1"/>
</dbReference>
<evidence type="ECO:0000313" key="6">
    <source>
        <dbReference type="Proteomes" id="UP001145069"/>
    </source>
</evidence>
<dbReference type="Pfam" id="PF22888">
    <property type="entry name" value="FIMAH"/>
    <property type="match status" value="1"/>
</dbReference>
<dbReference type="GO" id="GO:0016829">
    <property type="term" value="F:lyase activity"/>
    <property type="evidence" value="ECO:0007669"/>
    <property type="project" value="UniProtKB-KW"/>
</dbReference>
<dbReference type="Pfam" id="PF18370">
    <property type="entry name" value="RGI_lyase"/>
    <property type="match status" value="1"/>
</dbReference>
<gene>
    <name evidence="5" type="ORF">NC799_11750</name>
</gene>
<accession>A0A9X3WFV8</accession>
<dbReference type="PANTHER" id="PTHR43118:SF1">
    <property type="entry name" value="RHAMNOGALACTURONAN LYASE (EUROFUNG)"/>
    <property type="match status" value="1"/>
</dbReference>
<dbReference type="InterPro" id="IPR054470">
    <property type="entry name" value="FIMAH_dom"/>
</dbReference>
<sequence>MKKRSRNKRSLILFTIFLLIFSNFSFVVQAEVTDKSQYNLLLETDFENGDAWGFSPGGGTTVEVVSDDSGNQYLQTAGAGSGNRLVTKSFDQPTSDSQVLFTFDWKPGDVSTALNSSEISFSDINNNPIFRLIKAGGTSGQIMYEVGDSGADLTGATAIPNVSTDGSWLSVEVLFDFVTEQISIEIFDKANEANMFTASSIDFSTLSYVNSIASIGSNGNRASGNNLSFTTGLDNFSIYGSGVQAPVQDPENIQNITTDYMSEFSIPVGVAKEDVISFLPSVMDATLENGVEIDGIPVNWDSEDYTDTATGSYAFTGILDLADFPNAKNDNNVVATATVKVEEQPPIPQVEGYEPVYFSDFGDAVEAVPPNWGFTTNAATVSINRDDIAGNDTPKLDFSIVNQSGGRNATKNFDTSVKGEQILVKFDWYPGKNNDKGDRPEENGGEFRIIDSSGNTVFTLNNTNNAPLTFFAGNKTPTETSITNPEAWYSVEVNFDLYNNEVSLSLVNQETSQSEAYTSSLDRVAFDGSIATVRLSGIRTSGNNHTWTTYLDNLGVYSVPINDNTITKVADLPYQRVYVGETAAEIDSIGLPETVTATLASGRTVKVNISEWVAVGKEWNPNQSGVYSFKGTLADVEGINNDFNRTATLYVYNRLTPPETARNTEWLDRGVVALNAEDGIFISWRLLADEYDKDVRFNIYRGEEKLNKDPLSVSNYQDLEGKPGDTYTVETLVNGKRTEKNSIEAKGENYLSIPMQKPEGGTTTTGDYTYSVNDASVGDLDGDGEFEVVVKWYPSNAIDSSQTDMTGPTIFDAYKLDGTLLWRINMGRNLTSGAHYNQFVVADLDGNGKSEFLIKTADATTSYGVTNGEFDSNKVISVIGNAEDDGKWVNDSGHVTGGPEYMSVFNGETGEVIDTIDFAFPVEKEAGDGGSSWGDTWYNRSDRFLSGLAYLDGQKPSAIYGRGYYGRTTFVAYDLENGELVERWTFDSDEAGRGGGLGNHNLATGDVDNDGFDEIVAGSLTLDDDGSILYAMDGKMGREPGSHGDALRVGAFDPDREGIHVFGVREETSAASVEYHDGATGETLMSYYANKDAGRGVAANITSNPGYEFWGTGGNTVETGGGIYNVQGNVVANSFRDAGLSVNFALYWDGDLLQELLDDTTISKYNEDNGEAELLRTFEGVVSNNGTKATPTLQADILGDWREEVLLPTTDSSELRIFSTTIPTDYRIYTLMHDAVYRNAVAAQNSAYNQPPLTGFYLGEDISDRVLSEQLKAPSVNYVNKAGVLNNLINSVTLELTDNKYAVLRNKLIQAKHQLDIGRPKQAAKFLQDFIKQLEKSGLDQEQISTYSSKAQSLLE</sequence>
<evidence type="ECO:0000313" key="5">
    <source>
        <dbReference type="EMBL" id="MDC3417570.1"/>
    </source>
</evidence>
<keyword evidence="1" id="KW-0732">Signal</keyword>
<evidence type="ECO:0000259" key="2">
    <source>
        <dbReference type="Pfam" id="PF18370"/>
    </source>
</evidence>
<reference evidence="5" key="1">
    <citation type="submission" date="2022-06" db="EMBL/GenBank/DDBJ databases">
        <title>Aquibacillus sp. a new bacterium isolated from soil saline samples.</title>
        <authorList>
            <person name="Galisteo C."/>
            <person name="De La Haba R."/>
            <person name="Sanchez-Porro C."/>
            <person name="Ventosa A."/>
        </authorList>
    </citation>
    <scope>NUCLEOTIDE SEQUENCE</scope>
    <source>
        <strain evidence="5">3ASR75-54</strain>
    </source>
</reference>
<dbReference type="InterPro" id="IPR049366">
    <property type="entry name" value="RGL11_C"/>
</dbReference>
<protein>
    <submittedName>
        <fullName evidence="5">Rhamnogalacturonan lyase</fullName>
    </submittedName>
</protein>
<comment type="caution">
    <text evidence="5">The sequence shown here is derived from an EMBL/GenBank/DDBJ whole genome shotgun (WGS) entry which is preliminary data.</text>
</comment>
<dbReference type="SUPFAM" id="SSF69318">
    <property type="entry name" value="Integrin alpha N-terminal domain"/>
    <property type="match status" value="1"/>
</dbReference>
<feature type="signal peptide" evidence="1">
    <location>
        <begin position="1"/>
        <end position="30"/>
    </location>
</feature>
<name>A0A9X3WFV8_9BACI</name>
<dbReference type="Proteomes" id="UP001145069">
    <property type="component" value="Unassembled WGS sequence"/>
</dbReference>
<feature type="domain" description="Rhamnogalacturonan lyase family 11 C-terminal" evidence="3">
    <location>
        <begin position="750"/>
        <end position="1264"/>
    </location>
</feature>
<dbReference type="InterPro" id="IPR041624">
    <property type="entry name" value="RGI_lyase"/>
</dbReference>
<dbReference type="RefSeq" id="WP_272446640.1">
    <property type="nucleotide sequence ID" value="NZ_JAMQKC010000010.1"/>
</dbReference>
<dbReference type="EMBL" id="JAMQKC010000010">
    <property type="protein sequence ID" value="MDC3417570.1"/>
    <property type="molecule type" value="Genomic_DNA"/>
</dbReference>
<dbReference type="Gene3D" id="2.60.40.10">
    <property type="entry name" value="Immunoglobulins"/>
    <property type="match status" value="1"/>
</dbReference>
<feature type="domain" description="FIMAH" evidence="4">
    <location>
        <begin position="1295"/>
        <end position="1346"/>
    </location>
</feature>
<evidence type="ECO:0000256" key="1">
    <source>
        <dbReference type="SAM" id="SignalP"/>
    </source>
</evidence>
<evidence type="ECO:0000259" key="3">
    <source>
        <dbReference type="Pfam" id="PF21348"/>
    </source>
</evidence>